<evidence type="ECO:0000313" key="1">
    <source>
        <dbReference type="EMBL" id="AUV65299.1"/>
    </source>
</evidence>
<dbReference type="Proteomes" id="UP000297194">
    <property type="component" value="Segment"/>
</dbReference>
<dbReference type="EMBL" id="MF375894">
    <property type="protein sequence ID" value="AUV65299.1"/>
    <property type="molecule type" value="Genomic_DNA"/>
</dbReference>
<protein>
    <submittedName>
        <fullName evidence="1">Uncharacterized protein</fullName>
    </submittedName>
</protein>
<dbReference type="GeneID" id="40526972"/>
<evidence type="ECO:0000313" key="2">
    <source>
        <dbReference type="Proteomes" id="UP000297194"/>
    </source>
</evidence>
<proteinExistence type="predicted"/>
<accession>A0A2K9VS62</accession>
<sequence length="83" mass="9655">MITHIKKYLANFEQPRRFVGVGRNRRRQLCLNNHCGQIGIGRRSAMNLKIVYIRSKPTRHFSCKIYIHRGSATNSNLQQSLNS</sequence>
<dbReference type="KEGG" id="vg:40526972"/>
<dbReference type="RefSeq" id="YP_009666692.1">
    <property type="nucleotide sequence ID" value="NC_043530.1"/>
</dbReference>
<keyword evidence="2" id="KW-1185">Reference proteome</keyword>
<organism evidence="1 2">
    <name type="scientific">Mythimna unipuncta nucleopolyhedrovirus</name>
    <dbReference type="NCBI Taxonomy" id="447897"/>
    <lineage>
        <taxon>Viruses</taxon>
        <taxon>Viruses incertae sedis</taxon>
        <taxon>Naldaviricetes</taxon>
        <taxon>Lefavirales</taxon>
        <taxon>Baculoviridae</taxon>
        <taxon>Alphabaculovirus</taxon>
    </lineage>
</organism>
<reference evidence="1" key="1">
    <citation type="journal article" date="2017" name="Virus Genes">
        <title>The complete genome sequence of a third distinct baculovirus isolated from the true armyworm, Mythimna unipuncta, contains two copies of the lef-7 gene.</title>
        <authorList>
            <person name="Harrison R.L."/>
            <person name="Mowery J.D."/>
            <person name="Rowley D.L."/>
            <person name="Bauchan G.R."/>
            <person name="Theilmann D.A."/>
            <person name="Rohrmann G.F."/>
            <person name="Erlandson M.A."/>
        </authorList>
    </citation>
    <scope>NUCLEOTIDE SEQUENCE [LARGE SCALE GENOMIC DNA]</scope>
    <source>
        <strain evidence="1">#7</strain>
    </source>
</reference>
<name>A0A2K9VS62_9ABAC</name>